<name>A0A8X6JJ02_TRICU</name>
<organism evidence="1 2">
    <name type="scientific">Trichonephila clavata</name>
    <name type="common">Joro spider</name>
    <name type="synonym">Nephila clavata</name>
    <dbReference type="NCBI Taxonomy" id="2740835"/>
    <lineage>
        <taxon>Eukaryota</taxon>
        <taxon>Metazoa</taxon>
        <taxon>Ecdysozoa</taxon>
        <taxon>Arthropoda</taxon>
        <taxon>Chelicerata</taxon>
        <taxon>Arachnida</taxon>
        <taxon>Araneae</taxon>
        <taxon>Araneomorphae</taxon>
        <taxon>Entelegynae</taxon>
        <taxon>Araneoidea</taxon>
        <taxon>Nephilidae</taxon>
        <taxon>Trichonephila</taxon>
    </lineage>
</organism>
<reference evidence="1" key="1">
    <citation type="submission" date="2020-07" db="EMBL/GenBank/DDBJ databases">
        <title>Multicomponent nature underlies the extraordinary mechanical properties of spider dragline silk.</title>
        <authorList>
            <person name="Kono N."/>
            <person name="Nakamura H."/>
            <person name="Mori M."/>
            <person name="Yoshida Y."/>
            <person name="Ohtoshi R."/>
            <person name="Malay A.D."/>
            <person name="Moran D.A.P."/>
            <person name="Tomita M."/>
            <person name="Numata K."/>
            <person name="Arakawa K."/>
        </authorList>
    </citation>
    <scope>NUCLEOTIDE SEQUENCE</scope>
</reference>
<evidence type="ECO:0000313" key="1">
    <source>
        <dbReference type="EMBL" id="GFR27218.1"/>
    </source>
</evidence>
<comment type="caution">
    <text evidence="1">The sequence shown here is derived from an EMBL/GenBank/DDBJ whole genome shotgun (WGS) entry which is preliminary data.</text>
</comment>
<gene>
    <name evidence="1" type="ORF">TNCT_364421</name>
</gene>
<dbReference type="EMBL" id="BMAO01008886">
    <property type="protein sequence ID" value="GFR27218.1"/>
    <property type="molecule type" value="Genomic_DNA"/>
</dbReference>
<sequence>MTGKDPEHGGGTPCIKDRDVLQRINKELSGGLGKDSRDHCFLSPLIYGSNLGRGSVIGKVRLRRSRNLKHSWSWICMTPKMTEVGWRLFFFGERNNKVILYTKLSSSYVKKK</sequence>
<protein>
    <submittedName>
        <fullName evidence="1">Uncharacterized protein</fullName>
    </submittedName>
</protein>
<keyword evidence="2" id="KW-1185">Reference proteome</keyword>
<accession>A0A8X6JJ02</accession>
<dbReference type="Proteomes" id="UP000887116">
    <property type="component" value="Unassembled WGS sequence"/>
</dbReference>
<evidence type="ECO:0000313" key="2">
    <source>
        <dbReference type="Proteomes" id="UP000887116"/>
    </source>
</evidence>
<proteinExistence type="predicted"/>
<dbReference type="OrthoDB" id="10410850at2759"/>
<dbReference type="AlphaFoldDB" id="A0A8X6JJ02"/>